<accession>A0A2P6NMU7</accession>
<feature type="transmembrane region" description="Helical" evidence="5">
    <location>
        <begin position="638"/>
        <end position="656"/>
    </location>
</feature>
<dbReference type="EMBL" id="MDYQ01000047">
    <property type="protein sequence ID" value="PRP85287.1"/>
    <property type="molecule type" value="Genomic_DNA"/>
</dbReference>
<feature type="domain" description="EF-hand" evidence="6">
    <location>
        <begin position="2"/>
        <end position="37"/>
    </location>
</feature>
<comment type="caution">
    <text evidence="7">The sequence shown here is derived from an EMBL/GenBank/DDBJ whole genome shotgun (WGS) entry which is preliminary data.</text>
</comment>
<dbReference type="InterPro" id="IPR018247">
    <property type="entry name" value="EF_Hand_1_Ca_BS"/>
</dbReference>
<evidence type="ECO:0000256" key="1">
    <source>
        <dbReference type="ARBA" id="ARBA00022837"/>
    </source>
</evidence>
<dbReference type="PANTHER" id="PTHR12459:SF15">
    <property type="entry name" value="TRANSMEMBRANE PROTEIN 135"/>
    <property type="match status" value="1"/>
</dbReference>
<feature type="transmembrane region" description="Helical" evidence="5">
    <location>
        <begin position="552"/>
        <end position="574"/>
    </location>
</feature>
<dbReference type="PROSITE" id="PS50222">
    <property type="entry name" value="EF_HAND_2"/>
    <property type="match status" value="2"/>
</dbReference>
<evidence type="ECO:0000313" key="8">
    <source>
        <dbReference type="Proteomes" id="UP000241769"/>
    </source>
</evidence>
<dbReference type="InParanoid" id="A0A2P6NMU7"/>
<dbReference type="Pfam" id="PF13499">
    <property type="entry name" value="EF-hand_7"/>
    <property type="match status" value="1"/>
</dbReference>
<evidence type="ECO:0000256" key="2">
    <source>
        <dbReference type="ARBA" id="ARBA00023123"/>
    </source>
</evidence>
<evidence type="ECO:0000256" key="4">
    <source>
        <dbReference type="SAM" id="MobiDB-lite"/>
    </source>
</evidence>
<dbReference type="SMART" id="SM00054">
    <property type="entry name" value="EFh"/>
    <property type="match status" value="3"/>
</dbReference>
<dbReference type="PROSITE" id="PS00018">
    <property type="entry name" value="EF_HAND_1"/>
    <property type="match status" value="1"/>
</dbReference>
<organism evidence="7 8">
    <name type="scientific">Planoprotostelium fungivorum</name>
    <dbReference type="NCBI Taxonomy" id="1890364"/>
    <lineage>
        <taxon>Eukaryota</taxon>
        <taxon>Amoebozoa</taxon>
        <taxon>Evosea</taxon>
        <taxon>Variosea</taxon>
        <taxon>Cavosteliida</taxon>
        <taxon>Cavosteliaceae</taxon>
        <taxon>Planoprotostelium</taxon>
    </lineage>
</organism>
<reference evidence="7 8" key="1">
    <citation type="journal article" date="2018" name="Genome Biol. Evol.">
        <title>Multiple Roots of Fruiting Body Formation in Amoebozoa.</title>
        <authorList>
            <person name="Hillmann F."/>
            <person name="Forbes G."/>
            <person name="Novohradska S."/>
            <person name="Ferling I."/>
            <person name="Riege K."/>
            <person name="Groth M."/>
            <person name="Westermann M."/>
            <person name="Marz M."/>
            <person name="Spaller T."/>
            <person name="Winckler T."/>
            <person name="Schaap P."/>
            <person name="Glockner G."/>
        </authorList>
    </citation>
    <scope>NUCLEOTIDE SEQUENCE [LARGE SCALE GENOMIC DNA]</scope>
    <source>
        <strain evidence="7 8">Jena</strain>
    </source>
</reference>
<keyword evidence="1" id="KW-0106">Calcium</keyword>
<dbReference type="Proteomes" id="UP000241769">
    <property type="component" value="Unassembled WGS sequence"/>
</dbReference>
<keyword evidence="5" id="KW-0472">Membrane</keyword>
<feature type="domain" description="EF-hand" evidence="6">
    <location>
        <begin position="74"/>
        <end position="109"/>
    </location>
</feature>
<dbReference type="FunFam" id="1.10.238.10:FF:000001">
    <property type="entry name" value="Calmodulin 1"/>
    <property type="match status" value="1"/>
</dbReference>
<dbReference type="InterPro" id="IPR002048">
    <property type="entry name" value="EF_hand_dom"/>
</dbReference>
<protein>
    <recommendedName>
        <fullName evidence="6">EF-hand domain-containing protein</fullName>
    </recommendedName>
</protein>
<keyword evidence="3" id="KW-0505">Motor protein</keyword>
<dbReference type="CDD" id="cd00051">
    <property type="entry name" value="EFh"/>
    <property type="match status" value="2"/>
</dbReference>
<keyword evidence="8" id="KW-1185">Reference proteome</keyword>
<evidence type="ECO:0000256" key="5">
    <source>
        <dbReference type="SAM" id="Phobius"/>
    </source>
</evidence>
<keyword evidence="2" id="KW-0518">Myosin</keyword>
<feature type="region of interest" description="Disordered" evidence="4">
    <location>
        <begin position="725"/>
        <end position="765"/>
    </location>
</feature>
<evidence type="ECO:0000259" key="6">
    <source>
        <dbReference type="PROSITE" id="PS50222"/>
    </source>
</evidence>
<dbReference type="OrthoDB" id="291792at2759"/>
<dbReference type="PANTHER" id="PTHR12459">
    <property type="entry name" value="TRANSMEMBRANE PROTEIN 135-RELATED"/>
    <property type="match status" value="1"/>
</dbReference>
<dbReference type="Gene3D" id="1.10.238.10">
    <property type="entry name" value="EF-hand"/>
    <property type="match status" value="2"/>
</dbReference>
<dbReference type="GO" id="GO:0005509">
    <property type="term" value="F:calcium ion binding"/>
    <property type="evidence" value="ECO:0007669"/>
    <property type="project" value="InterPro"/>
</dbReference>
<gene>
    <name evidence="7" type="ORF">PROFUN_06889</name>
</gene>
<keyword evidence="5" id="KW-0812">Transmembrane</keyword>
<name>A0A2P6NMU7_9EUKA</name>
<evidence type="ECO:0000313" key="7">
    <source>
        <dbReference type="EMBL" id="PRP85287.1"/>
    </source>
</evidence>
<dbReference type="SUPFAM" id="SSF47473">
    <property type="entry name" value="EF-hand"/>
    <property type="match status" value="1"/>
</dbReference>
<evidence type="ECO:0000256" key="3">
    <source>
        <dbReference type="ARBA" id="ARBA00023175"/>
    </source>
</evidence>
<sequence length="765" mass="85058">MATTENIEECFNIFDARKQGYLEKEQLGTVLRALGKNPTEKELKEILEDVGSDKLDLNRVKTIYKTKKMSTPQDQDQPMRNAFKALDSNNNGKISEPELRQILGNLGDALSSQEVNALLREAKVDSNGGVDYNEFVSMLVSSYPAGDKLNDIPNIWHVSETSIAPFLIAYIRIGPSASNATVQTGGKFDCGGVSKETDTMGDNIDDLTMYAYTYLRTHPATLMAERTIIHIAAKLIDSAELTGITDWSEASWRWPDREPFLTILGRFLKGFGVGWSGKMVFALAGLAVKTRLRPGPLLIGLRRAAISREVLGYGMATGSFLASFEATIRVLKGSADRLGPSLRIWLASLVGSLSLLFIPRKSRQGVSIFFLVRALEVGLIAARDDSNRAQVSAKWGSQNKYIPSTRYGDVLLMAFASAQVIWAWLHFRPSLDPSYLKFLDLQGGRHIRPQMMMATFLEKGHEAVFAGLKALNKLNKQRMREGIRPLDRDLDMHRLQCALLHPQTQYCTVDGGLFFLRGLKRGIKVYLPIFLVPLVFRTNLLRRQPVKTLSGAFMGIARSSIFLSLYCTMCWSTACFLSKFGIRSHLIVAVAGFVGGLTVAIEKKGRRIELALYVLQQAIPSAFKLLRSKGLSPHVPNFSFVLFAFSLGAILNAYLLKEKLLRPSYVSLLDFLFDKSALIERSDSAPSPAGTPGQNRQTLYGLVFRFSWKGYQSLRAGSSNISVTDLSEQPAHPRVSRVERDNSNSIGCPTRQGRDREDNPSQQFL</sequence>
<dbReference type="AlphaFoldDB" id="A0A2P6NMU7"/>
<dbReference type="GO" id="GO:0016459">
    <property type="term" value="C:myosin complex"/>
    <property type="evidence" value="ECO:0007669"/>
    <property type="project" value="UniProtKB-KW"/>
</dbReference>
<dbReference type="InterPro" id="IPR011992">
    <property type="entry name" value="EF-hand-dom_pair"/>
</dbReference>
<feature type="transmembrane region" description="Helical" evidence="5">
    <location>
        <begin position="580"/>
        <end position="601"/>
    </location>
</feature>
<proteinExistence type="predicted"/>
<keyword evidence="5" id="KW-1133">Transmembrane helix</keyword>
<dbReference type="InterPro" id="IPR026749">
    <property type="entry name" value="Tmem135"/>
</dbReference>